<reference evidence="2" key="1">
    <citation type="submission" date="2022-08" db="EMBL/GenBank/DDBJ databases">
        <title>Genome sequencing of akame (Lates japonicus).</title>
        <authorList>
            <person name="Hashiguchi Y."/>
            <person name="Takahashi H."/>
        </authorList>
    </citation>
    <scope>NUCLEOTIDE SEQUENCE</scope>
    <source>
        <strain evidence="2">Kochi</strain>
    </source>
</reference>
<comment type="caution">
    <text evidence="2">The sequence shown here is derived from an EMBL/GenBank/DDBJ whole genome shotgun (WGS) entry which is preliminary data.</text>
</comment>
<accession>A0AAD3N7V8</accession>
<evidence type="ECO:0000313" key="3">
    <source>
        <dbReference type="Proteomes" id="UP001279410"/>
    </source>
</evidence>
<evidence type="ECO:0000313" key="2">
    <source>
        <dbReference type="EMBL" id="GLD67525.1"/>
    </source>
</evidence>
<dbReference type="AlphaFoldDB" id="A0AAD3N7V8"/>
<keyword evidence="3" id="KW-1185">Reference proteome</keyword>
<feature type="compositionally biased region" description="Low complexity" evidence="1">
    <location>
        <begin position="107"/>
        <end position="119"/>
    </location>
</feature>
<dbReference type="EMBL" id="BRZM01000113">
    <property type="protein sequence ID" value="GLD67525.1"/>
    <property type="molecule type" value="Genomic_DNA"/>
</dbReference>
<name>A0AAD3N7V8_LATJO</name>
<sequence length="141" mass="13701">MSGGFSFGQPSKGFTFGAQKTTPAGSGGGFTFGSPTQANSNSTAALSFGTAKSTAAGKGFSFGTPITTFGLGSTPQTTTAAGMTFGSMAAPPRLISTATPAGGGFTFGNSTQTSTNSTGTLSLSTPIVVGRDSLGTPPHLV</sequence>
<organism evidence="2 3">
    <name type="scientific">Lates japonicus</name>
    <name type="common">Japanese lates</name>
    <dbReference type="NCBI Taxonomy" id="270547"/>
    <lineage>
        <taxon>Eukaryota</taxon>
        <taxon>Metazoa</taxon>
        <taxon>Chordata</taxon>
        <taxon>Craniata</taxon>
        <taxon>Vertebrata</taxon>
        <taxon>Euteleostomi</taxon>
        <taxon>Actinopterygii</taxon>
        <taxon>Neopterygii</taxon>
        <taxon>Teleostei</taxon>
        <taxon>Neoteleostei</taxon>
        <taxon>Acanthomorphata</taxon>
        <taxon>Carangaria</taxon>
        <taxon>Carangaria incertae sedis</taxon>
        <taxon>Centropomidae</taxon>
        <taxon>Lates</taxon>
    </lineage>
</organism>
<evidence type="ECO:0000256" key="1">
    <source>
        <dbReference type="SAM" id="MobiDB-lite"/>
    </source>
</evidence>
<dbReference type="Proteomes" id="UP001279410">
    <property type="component" value="Unassembled WGS sequence"/>
</dbReference>
<gene>
    <name evidence="2" type="ORF">AKAME5_001886700</name>
</gene>
<feature type="region of interest" description="Disordered" evidence="1">
    <location>
        <begin position="1"/>
        <end position="20"/>
    </location>
</feature>
<proteinExistence type="predicted"/>
<protein>
    <submittedName>
        <fullName evidence="2">Nucleoporin nup189-like protein</fullName>
    </submittedName>
</protein>
<feature type="region of interest" description="Disordered" evidence="1">
    <location>
        <begin position="94"/>
        <end position="119"/>
    </location>
</feature>